<keyword evidence="2 7" id="KW-0808">Transferase</keyword>
<dbReference type="AlphaFoldDB" id="A0A6A5YB81"/>
<dbReference type="EMBL" id="ML978066">
    <property type="protein sequence ID" value="KAF2021854.1"/>
    <property type="molecule type" value="Genomic_DNA"/>
</dbReference>
<keyword evidence="4 7" id="KW-0479">Metal-binding</keyword>
<keyword evidence="5 7" id="KW-0012">Acyltransferase</keyword>
<dbReference type="Gene3D" id="3.30.420.40">
    <property type="match status" value="2"/>
</dbReference>
<dbReference type="GO" id="GO:0072670">
    <property type="term" value="P:mitochondrial tRNA threonylcarbamoyladenosine modification"/>
    <property type="evidence" value="ECO:0007669"/>
    <property type="project" value="TreeGrafter"/>
</dbReference>
<dbReference type="GO" id="GO:0046872">
    <property type="term" value="F:metal ion binding"/>
    <property type="evidence" value="ECO:0007669"/>
    <property type="project" value="UniProtKB-KW"/>
</dbReference>
<dbReference type="PRINTS" id="PR00789">
    <property type="entry name" value="OSIALOPTASE"/>
</dbReference>
<feature type="domain" description="Gcp-like" evidence="8">
    <location>
        <begin position="288"/>
        <end position="461"/>
    </location>
</feature>
<dbReference type="InterPro" id="IPR000905">
    <property type="entry name" value="Gcp-like_dom"/>
</dbReference>
<accession>A0A6A5YB81</accession>
<dbReference type="InterPro" id="IPR022450">
    <property type="entry name" value="TsaD"/>
</dbReference>
<comment type="subunit">
    <text evidence="7">Homodimer.</text>
</comment>
<feature type="domain" description="Gcp-like" evidence="8">
    <location>
        <begin position="66"/>
        <end position="155"/>
    </location>
</feature>
<dbReference type="GO" id="GO:0005739">
    <property type="term" value="C:mitochondrion"/>
    <property type="evidence" value="ECO:0007669"/>
    <property type="project" value="UniProtKB-SubCell"/>
</dbReference>
<protein>
    <recommendedName>
        <fullName evidence="1">N(6)-L-threonylcarbamoyladenine synthase</fullName>
        <ecNumber evidence="1">2.3.1.234</ecNumber>
    </recommendedName>
</protein>
<comment type="cofactor">
    <cofactor evidence="7">
        <name>a divalent metal cation</name>
        <dbReference type="ChEBI" id="CHEBI:60240"/>
    </cofactor>
    <text evidence="7">Binds 1 divalent metal cation per subunit.</text>
</comment>
<feature type="domain" description="Gcp-like" evidence="8">
    <location>
        <begin position="179"/>
        <end position="237"/>
    </location>
</feature>
<comment type="catalytic activity">
    <reaction evidence="6 7">
        <text>L-threonylcarbamoyladenylate + adenosine(37) in tRNA = N(6)-L-threonylcarbamoyladenosine(37) in tRNA + AMP + H(+)</text>
        <dbReference type="Rhea" id="RHEA:37059"/>
        <dbReference type="Rhea" id="RHEA-COMP:10162"/>
        <dbReference type="Rhea" id="RHEA-COMP:10163"/>
        <dbReference type="ChEBI" id="CHEBI:15378"/>
        <dbReference type="ChEBI" id="CHEBI:73682"/>
        <dbReference type="ChEBI" id="CHEBI:74411"/>
        <dbReference type="ChEBI" id="CHEBI:74418"/>
        <dbReference type="ChEBI" id="CHEBI:456215"/>
        <dbReference type="EC" id="2.3.1.234"/>
    </reaction>
</comment>
<comment type="function">
    <text evidence="7">Required for the formation of a threonylcarbamoyl group on adenosine at position 37 (t(6)A37) in mitochondrial tRNAs that read codons beginning with adenine. Probably involved in the transfer of the threonylcarbamoyl moiety of threonylcarbamoyl-AMP (TC-AMP) to the N6 group of A37. Involved in mitochondrial genome maintenance.</text>
</comment>
<gene>
    <name evidence="9" type="ORF">BU24DRAFT_338768</name>
</gene>
<evidence type="ECO:0000256" key="4">
    <source>
        <dbReference type="ARBA" id="ARBA00022723"/>
    </source>
</evidence>
<evidence type="ECO:0000256" key="5">
    <source>
        <dbReference type="ARBA" id="ARBA00023315"/>
    </source>
</evidence>
<dbReference type="PROSITE" id="PS01016">
    <property type="entry name" value="GLYCOPROTEASE"/>
    <property type="match status" value="1"/>
</dbReference>
<keyword evidence="3 7" id="KW-0819">tRNA processing</keyword>
<evidence type="ECO:0000259" key="8">
    <source>
        <dbReference type="Pfam" id="PF00814"/>
    </source>
</evidence>
<dbReference type="GO" id="GO:0061711">
    <property type="term" value="F:tRNA N(6)-L-threonylcarbamoyladenine synthase activity"/>
    <property type="evidence" value="ECO:0007669"/>
    <property type="project" value="UniProtKB-EC"/>
</dbReference>
<dbReference type="OrthoDB" id="10259622at2759"/>
<name>A0A6A5YB81_9PLEO</name>
<sequence length="495" mass="54478">MITYPSALSAARAHVKLRSSYLYFTRRCHLTLAIETSCDDTSVALLDKRQLSNGKVGAKLLFHKKVTSNNTEYHGVHPLVSHRSHQENLADLVNEAAQHLPSGIVPDLICVTRGPGMRSNLSTGIDTAKGLAVAWQRPFLGVHHMQAHALTPRLVAALQNAQEANTLGSSEDVTAQTYAQQKPEPQFPFLSVLASGGHTILIHSRSLADHRILGSSSDIAIGQCLDKVARAVLPPELLRNARTTMYGALLEEFAFTELSAGNTKGYGAQSEKSIAAKQHEAQYSLEVNNAENYRAIYETRYAYTVPKNDEVARERNLTKWGWAFHQPLTKAGGGLKIKSLEMSFTGLMTAAERAIHFQTDPNTRKLTKVERSPEDVSVEERKSMAYEAMRAAFEHVSNRAVLALQRAEEPLSTIVLSGGVAANSFFRYILASTLCAQNLPDTRLVFPPPALCTDNAAMIAWAGLEMFEAGHIDSRKIRALRKWPLDQILTPSQDD</sequence>
<evidence type="ECO:0000313" key="9">
    <source>
        <dbReference type="EMBL" id="KAF2021854.1"/>
    </source>
</evidence>
<dbReference type="PANTHER" id="PTHR11735">
    <property type="entry name" value="TRNA N6-ADENOSINE THREONYLCARBAMOYLTRANSFERASE"/>
    <property type="match status" value="1"/>
</dbReference>
<evidence type="ECO:0000256" key="2">
    <source>
        <dbReference type="ARBA" id="ARBA00022679"/>
    </source>
</evidence>
<dbReference type="Proteomes" id="UP000799778">
    <property type="component" value="Unassembled WGS sequence"/>
</dbReference>
<dbReference type="InterPro" id="IPR017861">
    <property type="entry name" value="KAE1/TsaD"/>
</dbReference>
<dbReference type="InterPro" id="IPR043129">
    <property type="entry name" value="ATPase_NBD"/>
</dbReference>
<dbReference type="RefSeq" id="XP_033390193.1">
    <property type="nucleotide sequence ID" value="XM_033523146.1"/>
</dbReference>
<reference evidence="9" key="1">
    <citation type="journal article" date="2020" name="Stud. Mycol.">
        <title>101 Dothideomycetes genomes: a test case for predicting lifestyles and emergence of pathogens.</title>
        <authorList>
            <person name="Haridas S."/>
            <person name="Albert R."/>
            <person name="Binder M."/>
            <person name="Bloem J."/>
            <person name="Labutti K."/>
            <person name="Salamov A."/>
            <person name="Andreopoulos B."/>
            <person name="Baker S."/>
            <person name="Barry K."/>
            <person name="Bills G."/>
            <person name="Bluhm B."/>
            <person name="Cannon C."/>
            <person name="Castanera R."/>
            <person name="Culley D."/>
            <person name="Daum C."/>
            <person name="Ezra D."/>
            <person name="Gonzalez J."/>
            <person name="Henrissat B."/>
            <person name="Kuo A."/>
            <person name="Liang C."/>
            <person name="Lipzen A."/>
            <person name="Lutzoni F."/>
            <person name="Magnuson J."/>
            <person name="Mondo S."/>
            <person name="Nolan M."/>
            <person name="Ohm R."/>
            <person name="Pangilinan J."/>
            <person name="Park H.-J."/>
            <person name="Ramirez L."/>
            <person name="Alfaro M."/>
            <person name="Sun H."/>
            <person name="Tritt A."/>
            <person name="Yoshinaga Y."/>
            <person name="Zwiers L.-H."/>
            <person name="Turgeon B."/>
            <person name="Goodwin S."/>
            <person name="Spatafora J."/>
            <person name="Crous P."/>
            <person name="Grigoriev I."/>
        </authorList>
    </citation>
    <scope>NUCLEOTIDE SEQUENCE</scope>
    <source>
        <strain evidence="9">CBS 175.79</strain>
    </source>
</reference>
<evidence type="ECO:0000256" key="6">
    <source>
        <dbReference type="ARBA" id="ARBA00048117"/>
    </source>
</evidence>
<evidence type="ECO:0000256" key="1">
    <source>
        <dbReference type="ARBA" id="ARBA00012156"/>
    </source>
</evidence>
<dbReference type="HAMAP" id="MF_01445">
    <property type="entry name" value="TsaD"/>
    <property type="match status" value="1"/>
</dbReference>
<dbReference type="GeneID" id="54280543"/>
<keyword evidence="10" id="KW-1185">Reference proteome</keyword>
<comment type="subcellular location">
    <subcellularLocation>
        <location evidence="7">Mitochondrion</location>
    </subcellularLocation>
</comment>
<proteinExistence type="inferred from homology"/>
<comment type="similarity">
    <text evidence="7">Belongs to the KAE1 / TsaD family.</text>
</comment>
<evidence type="ECO:0000256" key="3">
    <source>
        <dbReference type="ARBA" id="ARBA00022694"/>
    </source>
</evidence>
<evidence type="ECO:0000313" key="10">
    <source>
        <dbReference type="Proteomes" id="UP000799778"/>
    </source>
</evidence>
<evidence type="ECO:0000256" key="7">
    <source>
        <dbReference type="HAMAP-Rule" id="MF_03179"/>
    </source>
</evidence>
<dbReference type="Pfam" id="PF00814">
    <property type="entry name" value="TsaD"/>
    <property type="match status" value="3"/>
</dbReference>
<dbReference type="SUPFAM" id="SSF53067">
    <property type="entry name" value="Actin-like ATPase domain"/>
    <property type="match status" value="2"/>
</dbReference>
<dbReference type="InterPro" id="IPR017860">
    <property type="entry name" value="Peptidase_M22_CS"/>
</dbReference>
<keyword evidence="7" id="KW-0496">Mitochondrion</keyword>
<dbReference type="PANTHER" id="PTHR11735:SF6">
    <property type="entry name" value="TRNA N6-ADENOSINE THREONYLCARBAMOYLTRANSFERASE, MITOCHONDRIAL"/>
    <property type="match status" value="1"/>
</dbReference>
<dbReference type="EC" id="2.3.1.234" evidence="1"/>
<organism evidence="9 10">
    <name type="scientific">Aaosphaeria arxii CBS 175.79</name>
    <dbReference type="NCBI Taxonomy" id="1450172"/>
    <lineage>
        <taxon>Eukaryota</taxon>
        <taxon>Fungi</taxon>
        <taxon>Dikarya</taxon>
        <taxon>Ascomycota</taxon>
        <taxon>Pezizomycotina</taxon>
        <taxon>Dothideomycetes</taxon>
        <taxon>Pleosporomycetidae</taxon>
        <taxon>Pleosporales</taxon>
        <taxon>Pleosporales incertae sedis</taxon>
        <taxon>Aaosphaeria</taxon>
    </lineage>
</organism>